<comment type="caution">
    <text evidence="2">The sequence shown here is derived from an EMBL/GenBank/DDBJ whole genome shotgun (WGS) entry which is preliminary data.</text>
</comment>
<feature type="region of interest" description="Disordered" evidence="1">
    <location>
        <begin position="36"/>
        <end position="71"/>
    </location>
</feature>
<dbReference type="EMBL" id="BLAE01000020">
    <property type="protein sequence ID" value="GES10246.1"/>
    <property type="molecule type" value="Genomic_DNA"/>
</dbReference>
<dbReference type="AlphaFoldDB" id="A0A5M3WNR5"/>
<name>A0A5M3WNR5_9ACTN</name>
<protein>
    <submittedName>
        <fullName evidence="2">Uncharacterized protein</fullName>
    </submittedName>
</protein>
<reference evidence="2 3" key="1">
    <citation type="submission" date="2019-10" db="EMBL/GenBank/DDBJ databases">
        <title>Whole genome shotgun sequence of Acrocarpospora macrocephala NBRC 16266.</title>
        <authorList>
            <person name="Ichikawa N."/>
            <person name="Kimura A."/>
            <person name="Kitahashi Y."/>
            <person name="Komaki H."/>
            <person name="Oguchi A."/>
        </authorList>
    </citation>
    <scope>NUCLEOTIDE SEQUENCE [LARGE SCALE GENOMIC DNA]</scope>
    <source>
        <strain evidence="2 3">NBRC 16266</strain>
    </source>
</reference>
<feature type="compositionally biased region" description="Basic and acidic residues" evidence="1">
    <location>
        <begin position="111"/>
        <end position="136"/>
    </location>
</feature>
<feature type="compositionally biased region" description="Basic and acidic residues" evidence="1">
    <location>
        <begin position="58"/>
        <end position="71"/>
    </location>
</feature>
<sequence length="143" mass="15361">MNETALARVGSRPAIGITLGQLVEIPVTISGKARNGVPAFGDEPPQILRRGKTAGEPAAHRHDGDRLGGDRDQLLVLAPQSFRLLHGRPERLNHLLTGRIHHNLRASSEAAKGRGDPGRTSQEEVAEHAIRWRSETGGDPANA</sequence>
<evidence type="ECO:0000313" key="3">
    <source>
        <dbReference type="Proteomes" id="UP000331127"/>
    </source>
</evidence>
<feature type="region of interest" description="Disordered" evidence="1">
    <location>
        <begin position="103"/>
        <end position="143"/>
    </location>
</feature>
<keyword evidence="3" id="KW-1185">Reference proteome</keyword>
<organism evidence="2 3">
    <name type="scientific">Acrocarpospora macrocephala</name>
    <dbReference type="NCBI Taxonomy" id="150177"/>
    <lineage>
        <taxon>Bacteria</taxon>
        <taxon>Bacillati</taxon>
        <taxon>Actinomycetota</taxon>
        <taxon>Actinomycetes</taxon>
        <taxon>Streptosporangiales</taxon>
        <taxon>Streptosporangiaceae</taxon>
        <taxon>Acrocarpospora</taxon>
    </lineage>
</organism>
<gene>
    <name evidence="2" type="ORF">Amac_038430</name>
</gene>
<proteinExistence type="predicted"/>
<evidence type="ECO:0000256" key="1">
    <source>
        <dbReference type="SAM" id="MobiDB-lite"/>
    </source>
</evidence>
<dbReference type="Proteomes" id="UP000331127">
    <property type="component" value="Unassembled WGS sequence"/>
</dbReference>
<evidence type="ECO:0000313" key="2">
    <source>
        <dbReference type="EMBL" id="GES10246.1"/>
    </source>
</evidence>
<accession>A0A5M3WNR5</accession>